<evidence type="ECO:0000313" key="2">
    <source>
        <dbReference type="EMBL" id="EJT74773.1"/>
    </source>
</evidence>
<organism evidence="2">
    <name type="scientific">Gaeumannomyces tritici (strain R3-111a-1)</name>
    <name type="common">Wheat and barley take-all root rot fungus</name>
    <name type="synonym">Gaeumannomyces graminis var. tritici</name>
    <dbReference type="NCBI Taxonomy" id="644352"/>
    <lineage>
        <taxon>Eukaryota</taxon>
        <taxon>Fungi</taxon>
        <taxon>Dikarya</taxon>
        <taxon>Ascomycota</taxon>
        <taxon>Pezizomycotina</taxon>
        <taxon>Sordariomycetes</taxon>
        <taxon>Sordariomycetidae</taxon>
        <taxon>Magnaporthales</taxon>
        <taxon>Magnaporthaceae</taxon>
        <taxon>Gaeumannomyces</taxon>
    </lineage>
</organism>
<name>J3P525_GAET3</name>
<evidence type="ECO:0000256" key="1">
    <source>
        <dbReference type="SAM" id="MobiDB-lite"/>
    </source>
</evidence>
<sequence>MPVDRKPRRENCRFAGTAEAPHSEPVSFLDSSRGGLGSRSWPGGQGQISGGEEAGGVLVHSFHVQHHHTTCGGRCQQQQRQRNCMRHSGVRYCLDPMWVRVIPDRSRGMPGGSKFANSSDVFRATFDNMDVGAPLVPAKRIQY</sequence>
<protein>
    <submittedName>
        <fullName evidence="2 3">Uncharacterized protein</fullName>
    </submittedName>
</protein>
<dbReference type="HOGENOM" id="CLU_1806291_0_0_1"/>
<reference evidence="4" key="1">
    <citation type="submission" date="2010-07" db="EMBL/GenBank/DDBJ databases">
        <title>The genome sequence of Gaeumannomyces graminis var. tritici strain R3-111a-1.</title>
        <authorList>
            <consortium name="The Broad Institute Genome Sequencing Platform"/>
            <person name="Ma L.-J."/>
            <person name="Dead R."/>
            <person name="Young S."/>
            <person name="Zeng Q."/>
            <person name="Koehrsen M."/>
            <person name="Alvarado L."/>
            <person name="Berlin A."/>
            <person name="Chapman S.B."/>
            <person name="Chen Z."/>
            <person name="Freedman E."/>
            <person name="Gellesch M."/>
            <person name="Goldberg J."/>
            <person name="Griggs A."/>
            <person name="Gujja S."/>
            <person name="Heilman E.R."/>
            <person name="Heiman D."/>
            <person name="Hepburn T."/>
            <person name="Howarth C."/>
            <person name="Jen D."/>
            <person name="Larson L."/>
            <person name="Mehta T."/>
            <person name="Neiman D."/>
            <person name="Pearson M."/>
            <person name="Roberts A."/>
            <person name="Saif S."/>
            <person name="Shea T."/>
            <person name="Shenoy N."/>
            <person name="Sisk P."/>
            <person name="Stolte C."/>
            <person name="Sykes S."/>
            <person name="Walk T."/>
            <person name="White J."/>
            <person name="Yandava C."/>
            <person name="Haas B."/>
            <person name="Nusbaum C."/>
            <person name="Birren B."/>
        </authorList>
    </citation>
    <scope>NUCLEOTIDE SEQUENCE [LARGE SCALE GENOMIC DNA]</scope>
    <source>
        <strain evidence="4">R3-111a-1</strain>
    </source>
</reference>
<dbReference type="Proteomes" id="UP000006039">
    <property type="component" value="Unassembled WGS sequence"/>
</dbReference>
<keyword evidence="4" id="KW-1185">Reference proteome</keyword>
<reference evidence="3" key="5">
    <citation type="submission" date="2018-04" db="UniProtKB">
        <authorList>
            <consortium name="EnsemblFungi"/>
        </authorList>
    </citation>
    <scope>IDENTIFICATION</scope>
    <source>
        <strain evidence="3">R3-111a-1</strain>
    </source>
</reference>
<dbReference type="VEuPathDB" id="FungiDB:GGTG_08611"/>
<proteinExistence type="predicted"/>
<reference evidence="2" key="2">
    <citation type="submission" date="2010-07" db="EMBL/GenBank/DDBJ databases">
        <authorList>
            <consortium name="The Broad Institute Genome Sequencing Platform"/>
            <consortium name="Broad Institute Genome Sequencing Center for Infectious Disease"/>
            <person name="Ma L.-J."/>
            <person name="Dead R."/>
            <person name="Young S."/>
            <person name="Zeng Q."/>
            <person name="Koehrsen M."/>
            <person name="Alvarado L."/>
            <person name="Berlin A."/>
            <person name="Chapman S.B."/>
            <person name="Chen Z."/>
            <person name="Freedman E."/>
            <person name="Gellesch M."/>
            <person name="Goldberg J."/>
            <person name="Griggs A."/>
            <person name="Gujja S."/>
            <person name="Heilman E.R."/>
            <person name="Heiman D."/>
            <person name="Hepburn T."/>
            <person name="Howarth C."/>
            <person name="Jen D."/>
            <person name="Larson L."/>
            <person name="Mehta T."/>
            <person name="Neiman D."/>
            <person name="Pearson M."/>
            <person name="Roberts A."/>
            <person name="Saif S."/>
            <person name="Shea T."/>
            <person name="Shenoy N."/>
            <person name="Sisk P."/>
            <person name="Stolte C."/>
            <person name="Sykes S."/>
            <person name="Walk T."/>
            <person name="White J."/>
            <person name="Yandava C."/>
            <person name="Haas B."/>
            <person name="Nusbaum C."/>
            <person name="Birren B."/>
        </authorList>
    </citation>
    <scope>NUCLEOTIDE SEQUENCE</scope>
    <source>
        <strain evidence="2">R3-111a-1</strain>
    </source>
</reference>
<reference evidence="3" key="4">
    <citation type="journal article" date="2015" name="G3 (Bethesda)">
        <title>Genome sequences of three phytopathogenic species of the Magnaporthaceae family of fungi.</title>
        <authorList>
            <person name="Okagaki L.H."/>
            <person name="Nunes C.C."/>
            <person name="Sailsbery J."/>
            <person name="Clay B."/>
            <person name="Brown D."/>
            <person name="John T."/>
            <person name="Oh Y."/>
            <person name="Young N."/>
            <person name="Fitzgerald M."/>
            <person name="Haas B.J."/>
            <person name="Zeng Q."/>
            <person name="Young S."/>
            <person name="Adiconis X."/>
            <person name="Fan L."/>
            <person name="Levin J.Z."/>
            <person name="Mitchell T.K."/>
            <person name="Okubara P.A."/>
            <person name="Farman M.L."/>
            <person name="Kohn L.M."/>
            <person name="Birren B."/>
            <person name="Ma L.-J."/>
            <person name="Dean R.A."/>
        </authorList>
    </citation>
    <scope>NUCLEOTIDE SEQUENCE</scope>
    <source>
        <strain evidence="3">R3-111a-1</strain>
    </source>
</reference>
<evidence type="ECO:0000313" key="4">
    <source>
        <dbReference type="Proteomes" id="UP000006039"/>
    </source>
</evidence>
<dbReference type="GeneID" id="20349069"/>
<gene>
    <name evidence="3" type="primary">20349069</name>
    <name evidence="2" type="ORF">GGTG_08611</name>
</gene>
<accession>J3P525</accession>
<dbReference type="AlphaFoldDB" id="J3P525"/>
<dbReference type="RefSeq" id="XP_009224717.1">
    <property type="nucleotide sequence ID" value="XM_009226453.1"/>
</dbReference>
<dbReference type="EnsemblFungi" id="EJT74773">
    <property type="protein sequence ID" value="EJT74773"/>
    <property type="gene ID" value="GGTG_08611"/>
</dbReference>
<feature type="region of interest" description="Disordered" evidence="1">
    <location>
        <begin position="16"/>
        <end position="53"/>
    </location>
</feature>
<evidence type="ECO:0000313" key="3">
    <source>
        <dbReference type="EnsemblFungi" id="EJT74773"/>
    </source>
</evidence>
<dbReference type="EMBL" id="GL385398">
    <property type="protein sequence ID" value="EJT74773.1"/>
    <property type="molecule type" value="Genomic_DNA"/>
</dbReference>
<feature type="compositionally biased region" description="Gly residues" evidence="1">
    <location>
        <begin position="43"/>
        <end position="53"/>
    </location>
</feature>
<reference evidence="2" key="3">
    <citation type="submission" date="2010-09" db="EMBL/GenBank/DDBJ databases">
        <title>Annotation of Gaeumannomyces graminis var. tritici R3-111a-1.</title>
        <authorList>
            <consortium name="The Broad Institute Genome Sequencing Platform"/>
            <person name="Ma L.-J."/>
            <person name="Dead R."/>
            <person name="Young S.K."/>
            <person name="Zeng Q."/>
            <person name="Gargeya S."/>
            <person name="Fitzgerald M."/>
            <person name="Haas B."/>
            <person name="Abouelleil A."/>
            <person name="Alvarado L."/>
            <person name="Arachchi H.M."/>
            <person name="Berlin A."/>
            <person name="Brown A."/>
            <person name="Chapman S.B."/>
            <person name="Chen Z."/>
            <person name="Dunbar C."/>
            <person name="Freedman E."/>
            <person name="Gearin G."/>
            <person name="Gellesch M."/>
            <person name="Goldberg J."/>
            <person name="Griggs A."/>
            <person name="Gujja S."/>
            <person name="Heiman D."/>
            <person name="Howarth C."/>
            <person name="Larson L."/>
            <person name="Lui A."/>
            <person name="MacDonald P.J.P."/>
            <person name="Mehta T."/>
            <person name="Montmayeur A."/>
            <person name="Murphy C."/>
            <person name="Neiman D."/>
            <person name="Pearson M."/>
            <person name="Priest M."/>
            <person name="Roberts A."/>
            <person name="Saif S."/>
            <person name="Shea T."/>
            <person name="Shenoy N."/>
            <person name="Sisk P."/>
            <person name="Stolte C."/>
            <person name="Sykes S."/>
            <person name="Yandava C."/>
            <person name="Wortman J."/>
            <person name="Nusbaum C."/>
            <person name="Birren B."/>
        </authorList>
    </citation>
    <scope>NUCLEOTIDE SEQUENCE</scope>
    <source>
        <strain evidence="2">R3-111a-1</strain>
    </source>
</reference>